<organism evidence="2 3">
    <name type="scientific">Clavibacter michiganensis</name>
    <dbReference type="NCBI Taxonomy" id="28447"/>
    <lineage>
        <taxon>Bacteria</taxon>
        <taxon>Bacillati</taxon>
        <taxon>Actinomycetota</taxon>
        <taxon>Actinomycetes</taxon>
        <taxon>Micrococcales</taxon>
        <taxon>Microbacteriaceae</taxon>
        <taxon>Clavibacter</taxon>
    </lineage>
</organism>
<evidence type="ECO:0000313" key="2">
    <source>
        <dbReference type="EMBL" id="OUE07815.1"/>
    </source>
</evidence>
<gene>
    <name evidence="2" type="ORF">CMsap09_02620</name>
</gene>
<evidence type="ECO:0000256" key="1">
    <source>
        <dbReference type="SAM" id="MobiDB-lite"/>
    </source>
</evidence>
<comment type="caution">
    <text evidence="2">The sequence shown here is derived from an EMBL/GenBank/DDBJ whole genome shotgun (WGS) entry which is preliminary data.</text>
</comment>
<reference evidence="2 3" key="1">
    <citation type="submission" date="2016-08" db="EMBL/GenBank/DDBJ databases">
        <title>Genome sequence of Clavibacter michiganensis spp. strain CASJ009.</title>
        <authorList>
            <person name="Thapa S.P."/>
            <person name="Coaker G."/>
        </authorList>
    </citation>
    <scope>NUCLEOTIDE SEQUENCE [LARGE SCALE GENOMIC DNA]</scope>
    <source>
        <strain evidence="2">CASJ009</strain>
    </source>
</reference>
<proteinExistence type="predicted"/>
<name>A0A251XQL8_9MICO</name>
<evidence type="ECO:0000313" key="3">
    <source>
        <dbReference type="Proteomes" id="UP000195106"/>
    </source>
</evidence>
<dbReference type="Proteomes" id="UP000195106">
    <property type="component" value="Unassembled WGS sequence"/>
</dbReference>
<protein>
    <submittedName>
        <fullName evidence="2">Uncharacterized protein</fullName>
    </submittedName>
</protein>
<dbReference type="AlphaFoldDB" id="A0A251XQL8"/>
<dbReference type="EMBL" id="MDHJ01000001">
    <property type="protein sequence ID" value="OUE07815.1"/>
    <property type="molecule type" value="Genomic_DNA"/>
</dbReference>
<sequence length="156" mass="15637">MSLATIDTARTSLRSAPAAPVLRAAAPLAPAVRRSHPASITSPTPTPVVAPVAAPARPARLRAVPEGTEARGFAIYVGLDELKAAAAGTDLGTVVAALKRLAAELAPGAETHAAVALAPRAPAVATSTWCASRSRTPPPSPSTASSPRTRTAWTAA</sequence>
<feature type="compositionally biased region" description="Low complexity" evidence="1">
    <location>
        <begin position="142"/>
        <end position="156"/>
    </location>
</feature>
<feature type="region of interest" description="Disordered" evidence="1">
    <location>
        <begin position="128"/>
        <end position="156"/>
    </location>
</feature>
<accession>A0A251XQL8</accession>